<gene>
    <name evidence="3" type="ORF">Q0590_11700</name>
</gene>
<keyword evidence="1" id="KW-1133">Transmembrane helix</keyword>
<reference evidence="3" key="1">
    <citation type="submission" date="2023-07" db="EMBL/GenBank/DDBJ databases">
        <title>The genome sequence of Rhodocytophaga aerolata KACC 12507.</title>
        <authorList>
            <person name="Zhang X."/>
        </authorList>
    </citation>
    <scope>NUCLEOTIDE SEQUENCE</scope>
    <source>
        <strain evidence="3">KACC 12507</strain>
    </source>
</reference>
<name>A0ABT8R6U5_9BACT</name>
<dbReference type="Gene3D" id="2.60.120.10">
    <property type="entry name" value="Jelly Rolls"/>
    <property type="match status" value="1"/>
</dbReference>
<evidence type="ECO:0000256" key="1">
    <source>
        <dbReference type="SAM" id="Phobius"/>
    </source>
</evidence>
<comment type="caution">
    <text evidence="3">The sequence shown here is derived from an EMBL/GenBank/DDBJ whole genome shotgun (WGS) entry which is preliminary data.</text>
</comment>
<dbReference type="InterPro" id="IPR011051">
    <property type="entry name" value="RmlC_Cupin_sf"/>
</dbReference>
<dbReference type="Pfam" id="PF07883">
    <property type="entry name" value="Cupin_2"/>
    <property type="match status" value="1"/>
</dbReference>
<organism evidence="3 4">
    <name type="scientific">Rhodocytophaga aerolata</name>
    <dbReference type="NCBI Taxonomy" id="455078"/>
    <lineage>
        <taxon>Bacteria</taxon>
        <taxon>Pseudomonadati</taxon>
        <taxon>Bacteroidota</taxon>
        <taxon>Cytophagia</taxon>
        <taxon>Cytophagales</taxon>
        <taxon>Rhodocytophagaceae</taxon>
        <taxon>Rhodocytophaga</taxon>
    </lineage>
</organism>
<dbReference type="InterPro" id="IPR053146">
    <property type="entry name" value="QDO-like"/>
</dbReference>
<accession>A0ABT8R6U5</accession>
<dbReference type="PANTHER" id="PTHR36440:SF1">
    <property type="entry name" value="PUTATIVE (AFU_ORTHOLOGUE AFUA_8G07350)-RELATED"/>
    <property type="match status" value="1"/>
</dbReference>
<dbReference type="InterPro" id="IPR013096">
    <property type="entry name" value="Cupin_2"/>
</dbReference>
<sequence length="261" mass="29098">MTTATLKKTTPTGAIHAKHWLAFFFLLLCLSGLYMVWQWELGFFVKIACSILGLPILLLLCSFMAIVGFARFLPDLDLTVGNRQDRTIRNNEGNYESTFLETGRDTGGAYELIQVEVEPKGGNSWHYHKSFDEQFTVLTGELTVGMNGKTIVLKAGEGATAPRKSMHYFHNATNTTVTILVKATPAKGLEKSVRVGYGLHNTGQWGKGFLPKNPWHLPLLLGYSETYLPKLPGFIQEPLINSLAKIAQWKGEDKALEVFFN</sequence>
<feature type="transmembrane region" description="Helical" evidence="1">
    <location>
        <begin position="43"/>
        <end position="73"/>
    </location>
</feature>
<keyword evidence="4" id="KW-1185">Reference proteome</keyword>
<dbReference type="Proteomes" id="UP001168528">
    <property type="component" value="Unassembled WGS sequence"/>
</dbReference>
<dbReference type="RefSeq" id="WP_302037727.1">
    <property type="nucleotide sequence ID" value="NZ_JAUKPO010000005.1"/>
</dbReference>
<keyword evidence="1" id="KW-0812">Transmembrane</keyword>
<feature type="transmembrane region" description="Helical" evidence="1">
    <location>
        <begin position="20"/>
        <end position="37"/>
    </location>
</feature>
<dbReference type="SUPFAM" id="SSF51182">
    <property type="entry name" value="RmlC-like cupins"/>
    <property type="match status" value="1"/>
</dbReference>
<feature type="domain" description="Cupin type-2" evidence="2">
    <location>
        <begin position="115"/>
        <end position="181"/>
    </location>
</feature>
<keyword evidence="1" id="KW-0472">Membrane</keyword>
<evidence type="ECO:0000259" key="2">
    <source>
        <dbReference type="Pfam" id="PF07883"/>
    </source>
</evidence>
<evidence type="ECO:0000313" key="4">
    <source>
        <dbReference type="Proteomes" id="UP001168528"/>
    </source>
</evidence>
<dbReference type="InterPro" id="IPR014710">
    <property type="entry name" value="RmlC-like_jellyroll"/>
</dbReference>
<proteinExistence type="predicted"/>
<protein>
    <submittedName>
        <fullName evidence="3">Cupin domain-containing protein</fullName>
    </submittedName>
</protein>
<evidence type="ECO:0000313" key="3">
    <source>
        <dbReference type="EMBL" id="MDO1446923.1"/>
    </source>
</evidence>
<dbReference type="PANTHER" id="PTHR36440">
    <property type="entry name" value="PUTATIVE (AFU_ORTHOLOGUE AFUA_8G07350)-RELATED"/>
    <property type="match status" value="1"/>
</dbReference>
<dbReference type="EMBL" id="JAUKPO010000005">
    <property type="protein sequence ID" value="MDO1446923.1"/>
    <property type="molecule type" value="Genomic_DNA"/>
</dbReference>